<dbReference type="OrthoDB" id="9807051at2"/>
<dbReference type="InterPro" id="IPR018225">
    <property type="entry name" value="Transaldolase_AS"/>
</dbReference>
<accession>A0A347WIR1</accession>
<dbReference type="GO" id="GO:0005737">
    <property type="term" value="C:cytoplasm"/>
    <property type="evidence" value="ECO:0007669"/>
    <property type="project" value="UniProtKB-SubCell"/>
</dbReference>
<evidence type="ECO:0000256" key="3">
    <source>
        <dbReference type="ARBA" id="ARBA00023270"/>
    </source>
</evidence>
<dbReference type="InterPro" id="IPR013785">
    <property type="entry name" value="Aldolase_TIM"/>
</dbReference>
<name>A0A347WIR1_9LACT</name>
<keyword evidence="5" id="KW-1185">Reference proteome</keyword>
<evidence type="ECO:0000256" key="2">
    <source>
        <dbReference type="ARBA" id="ARBA00022490"/>
    </source>
</evidence>
<dbReference type="KEGG" id="abae:CL176_02400"/>
<dbReference type="NCBIfam" id="NF009299">
    <property type="entry name" value="PRK12656.1"/>
    <property type="match status" value="1"/>
</dbReference>
<dbReference type="EMBL" id="CP023434">
    <property type="protein sequence ID" value="AXY24968.1"/>
    <property type="molecule type" value="Genomic_DNA"/>
</dbReference>
<sequence>MKLIIDSANVDKIKEYLEYLPIDGVTTNPSILKAEGKIEFINHMKEIRHIIGIDKSLHVQTISDTAEGMVRDAHDILESIDDQVYVKIPTSKEGLKAIKQLKAESVNITATAIYSTMQGLLATEMGADYLAPYINRMQNLDTDPFLVVNQLARNIEQTNSSTRILGASYKNVSQVIDSLMAGATHVTVGSDVLDKFLDNANIAKAVADFGQDWNTIHERFSIK</sequence>
<dbReference type="GO" id="GO:0005975">
    <property type="term" value="P:carbohydrate metabolic process"/>
    <property type="evidence" value="ECO:0007669"/>
    <property type="project" value="InterPro"/>
</dbReference>
<evidence type="ECO:0000256" key="1">
    <source>
        <dbReference type="ARBA" id="ARBA00004496"/>
    </source>
</evidence>
<dbReference type="FunFam" id="3.20.20.70:FF:000018">
    <property type="entry name" value="Probable transaldolase"/>
    <property type="match status" value="1"/>
</dbReference>
<dbReference type="PANTHER" id="PTHR10683">
    <property type="entry name" value="TRANSALDOLASE"/>
    <property type="match status" value="1"/>
</dbReference>
<dbReference type="GO" id="GO:0016832">
    <property type="term" value="F:aldehyde-lyase activity"/>
    <property type="evidence" value="ECO:0007669"/>
    <property type="project" value="InterPro"/>
</dbReference>
<organism evidence="4 5">
    <name type="scientific">Suicoccus acidiformans</name>
    <dbReference type="NCBI Taxonomy" id="2036206"/>
    <lineage>
        <taxon>Bacteria</taxon>
        <taxon>Bacillati</taxon>
        <taxon>Bacillota</taxon>
        <taxon>Bacilli</taxon>
        <taxon>Lactobacillales</taxon>
        <taxon>Aerococcaceae</taxon>
        <taxon>Suicoccus</taxon>
    </lineage>
</organism>
<dbReference type="InterPro" id="IPR033919">
    <property type="entry name" value="TSA/FSA_arc/bac"/>
</dbReference>
<dbReference type="Gene3D" id="3.20.20.70">
    <property type="entry name" value="Aldolase class I"/>
    <property type="match status" value="1"/>
</dbReference>
<dbReference type="CDD" id="cd00956">
    <property type="entry name" value="Transaldolase_FSA"/>
    <property type="match status" value="1"/>
</dbReference>
<dbReference type="SUPFAM" id="SSF51569">
    <property type="entry name" value="Aldolase"/>
    <property type="match status" value="1"/>
</dbReference>
<evidence type="ECO:0000313" key="4">
    <source>
        <dbReference type="EMBL" id="AXY24968.1"/>
    </source>
</evidence>
<dbReference type="RefSeq" id="WP_118989891.1">
    <property type="nucleotide sequence ID" value="NZ_CP023434.1"/>
</dbReference>
<dbReference type="AlphaFoldDB" id="A0A347WIR1"/>
<dbReference type="Proteomes" id="UP000263232">
    <property type="component" value="Chromosome"/>
</dbReference>
<protein>
    <submittedName>
        <fullName evidence="4">Fructose-bisphosphate aldolase</fullName>
    </submittedName>
</protein>
<dbReference type="InterPro" id="IPR001585">
    <property type="entry name" value="TAL/FSA"/>
</dbReference>
<comment type="subcellular location">
    <subcellularLocation>
        <location evidence="1">Cytoplasm</location>
    </subcellularLocation>
</comment>
<dbReference type="Pfam" id="PF00923">
    <property type="entry name" value="TAL_FSA"/>
    <property type="match status" value="1"/>
</dbReference>
<keyword evidence="3" id="KW-0704">Schiff base</keyword>
<dbReference type="PANTHER" id="PTHR10683:SF28">
    <property type="entry name" value="TRANSALDOLASE C"/>
    <property type="match status" value="1"/>
</dbReference>
<gene>
    <name evidence="4" type="ORF">CL176_02400</name>
</gene>
<proteinExistence type="predicted"/>
<evidence type="ECO:0000313" key="5">
    <source>
        <dbReference type="Proteomes" id="UP000263232"/>
    </source>
</evidence>
<dbReference type="PROSITE" id="PS01054">
    <property type="entry name" value="TRANSALDOLASE_1"/>
    <property type="match status" value="1"/>
</dbReference>
<keyword evidence="2" id="KW-0963">Cytoplasm</keyword>
<reference evidence="4 5" key="1">
    <citation type="submission" date="2017-09" db="EMBL/GenBank/DDBJ databases">
        <title>Complete genome sequence of Oxytococcus suis strain ZY16052.</title>
        <authorList>
            <person name="Li F."/>
        </authorList>
    </citation>
    <scope>NUCLEOTIDE SEQUENCE [LARGE SCALE GENOMIC DNA]</scope>
    <source>
        <strain evidence="4 5">ZY16052</strain>
    </source>
</reference>
<dbReference type="PROSITE" id="PS00958">
    <property type="entry name" value="TRANSALDOLASE_2"/>
    <property type="match status" value="1"/>
</dbReference>